<dbReference type="InterPro" id="IPR008991">
    <property type="entry name" value="Translation_prot_SH3-like_sf"/>
</dbReference>
<dbReference type="InterPro" id="IPR057264">
    <property type="entry name" value="Ribosomal_uL24_C"/>
</dbReference>
<comment type="subunit">
    <text evidence="5">Part of the 50S ribosomal subunit.</text>
</comment>
<gene>
    <name evidence="5" type="primary">rplX</name>
    <name evidence="9" type="ORF">BIY37_04080</name>
</gene>
<organism evidence="9 10">
    <name type="scientific">Candidatus Brocadia sapporoensis</name>
    <dbReference type="NCBI Taxonomy" id="392547"/>
    <lineage>
        <taxon>Bacteria</taxon>
        <taxon>Pseudomonadati</taxon>
        <taxon>Planctomycetota</taxon>
        <taxon>Candidatus Brocadiia</taxon>
        <taxon>Candidatus Brocadiales</taxon>
        <taxon>Candidatus Brocadiaceae</taxon>
        <taxon>Candidatus Brocadia</taxon>
    </lineage>
</organism>
<sequence length="111" mass="12256">MHVRMNDFVAVMAGNEAGKTGKIIKILTDKKRVMIKGVNLVYKHTKPSQVNPQGGRIQKEASIAISNVLPVCQNKNCKKNNKGVRTKKKILENGVKFRTCAYCGAEIITAE</sequence>
<dbReference type="GO" id="GO:0019843">
    <property type="term" value="F:rRNA binding"/>
    <property type="evidence" value="ECO:0007669"/>
    <property type="project" value="UniProtKB-UniRule"/>
</dbReference>
<comment type="caution">
    <text evidence="9">The sequence shown here is derived from an EMBL/GenBank/DDBJ whole genome shotgun (WGS) entry which is preliminary data.</text>
</comment>
<feature type="domain" description="Large ribosomal subunit protein uL24 C-terminal" evidence="8">
    <location>
        <begin position="38"/>
        <end position="107"/>
    </location>
</feature>
<protein>
    <recommendedName>
        <fullName evidence="4 5">Large ribosomal subunit protein uL24</fullName>
    </recommendedName>
</protein>
<dbReference type="PROSITE" id="PS01108">
    <property type="entry name" value="RIBOSOMAL_L24"/>
    <property type="match status" value="1"/>
</dbReference>
<comment type="function">
    <text evidence="5">One of two assembly initiator proteins, it binds directly to the 5'-end of the 23S rRNA, where it nucleates assembly of the 50S subunit.</text>
</comment>
<dbReference type="NCBIfam" id="TIGR01079">
    <property type="entry name" value="rplX_bact"/>
    <property type="match status" value="1"/>
</dbReference>
<feature type="domain" description="KOW" evidence="7">
    <location>
        <begin position="7"/>
        <end position="36"/>
    </location>
</feature>
<keyword evidence="3 5" id="KW-0687">Ribonucleoprotein</keyword>
<dbReference type="Pfam" id="PF17136">
    <property type="entry name" value="ribosomal_L24"/>
    <property type="match status" value="1"/>
</dbReference>
<proteinExistence type="inferred from homology"/>
<evidence type="ECO:0000259" key="7">
    <source>
        <dbReference type="Pfam" id="PF00467"/>
    </source>
</evidence>
<evidence type="ECO:0000256" key="1">
    <source>
        <dbReference type="ARBA" id="ARBA00010618"/>
    </source>
</evidence>
<dbReference type="Gene3D" id="2.30.30.30">
    <property type="match status" value="1"/>
</dbReference>
<evidence type="ECO:0000313" key="10">
    <source>
        <dbReference type="Proteomes" id="UP000242219"/>
    </source>
</evidence>
<name>A0A1V6M1J1_9BACT</name>
<evidence type="ECO:0000259" key="8">
    <source>
        <dbReference type="Pfam" id="PF17136"/>
    </source>
</evidence>
<evidence type="ECO:0000256" key="3">
    <source>
        <dbReference type="ARBA" id="ARBA00023274"/>
    </source>
</evidence>
<evidence type="ECO:0000256" key="6">
    <source>
        <dbReference type="RuleBase" id="RU003477"/>
    </source>
</evidence>
<comment type="function">
    <text evidence="5">One of the proteins that surrounds the polypeptide exit tunnel on the outside of the subunit.</text>
</comment>
<dbReference type="HAMAP" id="MF_01326_B">
    <property type="entry name" value="Ribosomal_uL24_B"/>
    <property type="match status" value="1"/>
</dbReference>
<dbReference type="Proteomes" id="UP000242219">
    <property type="component" value="Unassembled WGS sequence"/>
</dbReference>
<evidence type="ECO:0000256" key="2">
    <source>
        <dbReference type="ARBA" id="ARBA00022980"/>
    </source>
</evidence>
<dbReference type="EMBL" id="MJUW02000044">
    <property type="protein sequence ID" value="OQD46273.1"/>
    <property type="molecule type" value="Genomic_DNA"/>
</dbReference>
<dbReference type="InterPro" id="IPR014722">
    <property type="entry name" value="Rib_uL2_dom2"/>
</dbReference>
<dbReference type="CDD" id="cd06089">
    <property type="entry name" value="KOW_RPL26"/>
    <property type="match status" value="1"/>
</dbReference>
<dbReference type="InterPro" id="IPR041988">
    <property type="entry name" value="Ribosomal_uL24_KOW"/>
</dbReference>
<dbReference type="InterPro" id="IPR005825">
    <property type="entry name" value="Ribosomal_uL24_CS"/>
</dbReference>
<keyword evidence="5" id="KW-0694">RNA-binding</keyword>
<dbReference type="PANTHER" id="PTHR12903">
    <property type="entry name" value="MITOCHONDRIAL RIBOSOMAL PROTEIN L24"/>
    <property type="match status" value="1"/>
</dbReference>
<evidence type="ECO:0000313" key="9">
    <source>
        <dbReference type="EMBL" id="OQD46273.1"/>
    </source>
</evidence>
<dbReference type="GO" id="GO:0005840">
    <property type="term" value="C:ribosome"/>
    <property type="evidence" value="ECO:0007669"/>
    <property type="project" value="UniProtKB-KW"/>
</dbReference>
<dbReference type="InterPro" id="IPR005824">
    <property type="entry name" value="KOW"/>
</dbReference>
<comment type="similarity">
    <text evidence="1 5 6">Belongs to the universal ribosomal protein uL24 family.</text>
</comment>
<keyword evidence="2 5" id="KW-0689">Ribosomal protein</keyword>
<reference evidence="9 10" key="1">
    <citation type="journal article" date="2016" name="Genome Announc.">
        <title>Draft Genome Sequence of the Anaerobic Ammonium-Oxidizing Bacterium 'Candidatus Brocadia sp. 40'.</title>
        <authorList>
            <person name="Ali M."/>
            <person name="Haroon M.F."/>
            <person name="Narita Y."/>
            <person name="Zhang L."/>
            <person name="Rangel Shaw D."/>
            <person name="Okabe S."/>
            <person name="Saikaly P.E."/>
        </authorList>
    </citation>
    <scope>NUCLEOTIDE SEQUENCE [LARGE SCALE GENOMIC DNA]</scope>
    <source>
        <strain evidence="9 10">40</strain>
    </source>
</reference>
<dbReference type="RefSeq" id="WP_070066550.1">
    <property type="nucleotide sequence ID" value="NZ_MJUW02000044.1"/>
</dbReference>
<evidence type="ECO:0000256" key="4">
    <source>
        <dbReference type="ARBA" id="ARBA00035206"/>
    </source>
</evidence>
<dbReference type="GO" id="GO:1990904">
    <property type="term" value="C:ribonucleoprotein complex"/>
    <property type="evidence" value="ECO:0007669"/>
    <property type="project" value="UniProtKB-KW"/>
</dbReference>
<accession>A0A1V6M1J1</accession>
<keyword evidence="10" id="KW-1185">Reference proteome</keyword>
<evidence type="ECO:0000256" key="5">
    <source>
        <dbReference type="HAMAP-Rule" id="MF_01326"/>
    </source>
</evidence>
<dbReference type="GO" id="GO:0006412">
    <property type="term" value="P:translation"/>
    <property type="evidence" value="ECO:0007669"/>
    <property type="project" value="UniProtKB-UniRule"/>
</dbReference>
<dbReference type="Pfam" id="PF00467">
    <property type="entry name" value="KOW"/>
    <property type="match status" value="1"/>
</dbReference>
<dbReference type="SUPFAM" id="SSF50104">
    <property type="entry name" value="Translation proteins SH3-like domain"/>
    <property type="match status" value="1"/>
</dbReference>
<keyword evidence="5" id="KW-0699">rRNA-binding</keyword>
<dbReference type="InterPro" id="IPR003256">
    <property type="entry name" value="Ribosomal_uL24"/>
</dbReference>
<dbReference type="AlphaFoldDB" id="A0A1V6M1J1"/>
<dbReference type="GO" id="GO:0003735">
    <property type="term" value="F:structural constituent of ribosome"/>
    <property type="evidence" value="ECO:0007669"/>
    <property type="project" value="InterPro"/>
</dbReference>